<dbReference type="PANTHER" id="PTHR30290">
    <property type="entry name" value="PERIPLASMIC BINDING COMPONENT OF ABC TRANSPORTER"/>
    <property type="match status" value="1"/>
</dbReference>
<evidence type="ECO:0000256" key="4">
    <source>
        <dbReference type="ARBA" id="ARBA00022729"/>
    </source>
</evidence>
<accession>A0ABW8TD89</accession>
<sequence length="559" mass="61810">MLKSRKSRIVALTLSTLLVGSLLSGCGSTAGKNSNQVITYNLGANPKTIDPGLNTSVEGGIVIANAFEGLTEVDAKNQPHPGIAKSWDITDGGKHYVFHLRKNAKWSDGKPVTAHDFEYGWKRALAPDTASEYAYQLYYLKNAQGYNESTLPADKKTPGVASATADQVGVKATDDYTLDVELENPTPYFLSLMAFQTYMPERKDIVSKDPSGWALKPSSYVSDGAFKLQTWKQNSKLEFVKNDYYWNKSSVKLDKLNYTVLNDATSYMSAFQSGQVDIIDSPPAEQTPNLLKQGKAKTYVNIGNYYYGFNLDPKAKLDPVVAKAMNNADFRKAVNLAIDREALVKNVVKGGEVPATSFVPTGMLGPDGKQFKGKKYFPAKGDVAQAKQLLAKAGYPDGKGLPTIELMYNSDGNNPDIAQAIQQMLKTNLNINVNLRAVERKIQLDETTKHTYAGISRNGWSADYADPMTFIDMWVTNGGNNTTGYSNPAYDKLVKEAKSEADPAKRFDEMHQAEDILMNDMPIIPLYEYNVVCCMKSYVKGTYRTPMDVLYFTKAYVEK</sequence>
<feature type="domain" description="Solute-binding protein family 5" evidence="6">
    <location>
        <begin position="78"/>
        <end position="481"/>
    </location>
</feature>
<dbReference type="RefSeq" id="WP_406785617.1">
    <property type="nucleotide sequence ID" value="NZ_JBJIAA010000001.1"/>
</dbReference>
<dbReference type="PANTHER" id="PTHR30290:SF10">
    <property type="entry name" value="PERIPLASMIC OLIGOPEPTIDE-BINDING PROTEIN-RELATED"/>
    <property type="match status" value="1"/>
</dbReference>
<dbReference type="InterPro" id="IPR000914">
    <property type="entry name" value="SBP_5_dom"/>
</dbReference>
<keyword evidence="3" id="KW-0813">Transport</keyword>
<proteinExistence type="inferred from homology"/>
<name>A0ABW8TD89_9CLOT</name>
<dbReference type="PROSITE" id="PS51257">
    <property type="entry name" value="PROKAR_LIPOPROTEIN"/>
    <property type="match status" value="1"/>
</dbReference>
<evidence type="ECO:0000256" key="3">
    <source>
        <dbReference type="ARBA" id="ARBA00022448"/>
    </source>
</evidence>
<reference evidence="7 8" key="1">
    <citation type="submission" date="2024-11" db="EMBL/GenBank/DDBJ databases">
        <authorList>
            <person name="Heng Y.C."/>
            <person name="Lim A.C.H."/>
            <person name="Lee J.K.Y."/>
            <person name="Kittelmann S."/>
        </authorList>
    </citation>
    <scope>NUCLEOTIDE SEQUENCE [LARGE SCALE GENOMIC DNA]</scope>
    <source>
        <strain evidence="7 8">WILCCON 0114</strain>
    </source>
</reference>
<dbReference type="Pfam" id="PF00496">
    <property type="entry name" value="SBP_bac_5"/>
    <property type="match status" value="1"/>
</dbReference>
<evidence type="ECO:0000256" key="2">
    <source>
        <dbReference type="ARBA" id="ARBA00005695"/>
    </source>
</evidence>
<dbReference type="InterPro" id="IPR039424">
    <property type="entry name" value="SBP_5"/>
</dbReference>
<keyword evidence="4 5" id="KW-0732">Signal</keyword>
<gene>
    <name evidence="7" type="ORF">ACJDT4_00775</name>
</gene>
<dbReference type="InterPro" id="IPR030678">
    <property type="entry name" value="Peptide/Ni-bd"/>
</dbReference>
<evidence type="ECO:0000313" key="7">
    <source>
        <dbReference type="EMBL" id="MFL0248939.1"/>
    </source>
</evidence>
<evidence type="ECO:0000313" key="8">
    <source>
        <dbReference type="Proteomes" id="UP001623592"/>
    </source>
</evidence>
<dbReference type="SUPFAM" id="SSF53850">
    <property type="entry name" value="Periplasmic binding protein-like II"/>
    <property type="match status" value="1"/>
</dbReference>
<protein>
    <submittedName>
        <fullName evidence="7">Peptide ABC transporter substrate-binding protein</fullName>
    </submittedName>
</protein>
<comment type="subcellular location">
    <subcellularLocation>
        <location evidence="1">Cell envelope</location>
    </subcellularLocation>
</comment>
<feature type="signal peptide" evidence="5">
    <location>
        <begin position="1"/>
        <end position="24"/>
    </location>
</feature>
<dbReference type="CDD" id="cd08504">
    <property type="entry name" value="PBP2_OppA"/>
    <property type="match status" value="1"/>
</dbReference>
<keyword evidence="8" id="KW-1185">Reference proteome</keyword>
<evidence type="ECO:0000256" key="1">
    <source>
        <dbReference type="ARBA" id="ARBA00004196"/>
    </source>
</evidence>
<evidence type="ECO:0000259" key="6">
    <source>
        <dbReference type="Pfam" id="PF00496"/>
    </source>
</evidence>
<dbReference type="Gene3D" id="3.40.190.10">
    <property type="entry name" value="Periplasmic binding protein-like II"/>
    <property type="match status" value="1"/>
</dbReference>
<dbReference type="Gene3D" id="3.10.105.10">
    <property type="entry name" value="Dipeptide-binding Protein, Domain 3"/>
    <property type="match status" value="1"/>
</dbReference>
<dbReference type="EMBL" id="JBJIAA010000001">
    <property type="protein sequence ID" value="MFL0248939.1"/>
    <property type="molecule type" value="Genomic_DNA"/>
</dbReference>
<organism evidence="7 8">
    <name type="scientific">Clostridium neuense</name>
    <dbReference type="NCBI Taxonomy" id="1728934"/>
    <lineage>
        <taxon>Bacteria</taxon>
        <taxon>Bacillati</taxon>
        <taxon>Bacillota</taxon>
        <taxon>Clostridia</taxon>
        <taxon>Eubacteriales</taxon>
        <taxon>Clostridiaceae</taxon>
        <taxon>Clostridium</taxon>
    </lineage>
</organism>
<dbReference type="Gene3D" id="3.90.76.10">
    <property type="entry name" value="Dipeptide-binding Protein, Domain 1"/>
    <property type="match status" value="1"/>
</dbReference>
<comment type="similarity">
    <text evidence="2">Belongs to the bacterial solute-binding protein 5 family.</text>
</comment>
<dbReference type="Proteomes" id="UP001623592">
    <property type="component" value="Unassembled WGS sequence"/>
</dbReference>
<evidence type="ECO:0000256" key="5">
    <source>
        <dbReference type="SAM" id="SignalP"/>
    </source>
</evidence>
<dbReference type="PIRSF" id="PIRSF002741">
    <property type="entry name" value="MppA"/>
    <property type="match status" value="1"/>
</dbReference>
<feature type="chain" id="PRO_5046402647" evidence="5">
    <location>
        <begin position="25"/>
        <end position="559"/>
    </location>
</feature>
<comment type="caution">
    <text evidence="7">The sequence shown here is derived from an EMBL/GenBank/DDBJ whole genome shotgun (WGS) entry which is preliminary data.</text>
</comment>